<feature type="coiled-coil region" evidence="4">
    <location>
        <begin position="224"/>
        <end position="251"/>
    </location>
</feature>
<keyword evidence="2" id="KW-0418">Kinase</keyword>
<name>A0A2T0S2J6_9ACTN</name>
<evidence type="ECO:0000256" key="2">
    <source>
        <dbReference type="ARBA" id="ARBA00022777"/>
    </source>
</evidence>
<proteinExistence type="predicted"/>
<feature type="compositionally biased region" description="Pro residues" evidence="5">
    <location>
        <begin position="454"/>
        <end position="463"/>
    </location>
</feature>
<keyword evidence="8" id="KW-1185">Reference proteome</keyword>
<feature type="transmembrane region" description="Helical" evidence="6">
    <location>
        <begin position="78"/>
        <end position="96"/>
    </location>
</feature>
<keyword evidence="6" id="KW-0472">Membrane</keyword>
<feature type="compositionally biased region" description="Low complexity" evidence="5">
    <location>
        <begin position="394"/>
        <end position="453"/>
    </location>
</feature>
<evidence type="ECO:0000256" key="3">
    <source>
        <dbReference type="ARBA" id="ARBA00023012"/>
    </source>
</evidence>
<dbReference type="Gene3D" id="3.30.565.10">
    <property type="entry name" value="Histidine kinase-like ATPase, C-terminal domain"/>
    <property type="match status" value="2"/>
</dbReference>
<keyword evidence="3" id="KW-0902">Two-component regulatory system</keyword>
<dbReference type="InterPro" id="IPR050482">
    <property type="entry name" value="Sensor_HK_TwoCompSys"/>
</dbReference>
<dbReference type="AlphaFoldDB" id="A0A2T0S2J6"/>
<dbReference type="GO" id="GO:0016301">
    <property type="term" value="F:kinase activity"/>
    <property type="evidence" value="ECO:0007669"/>
    <property type="project" value="UniProtKB-KW"/>
</dbReference>
<sequence length="521" mass="53482">MPHMCGMDRGPAPWDAAGVDSEPDGGVTLPRAVDLHQRIRAITTGVVLLSRVGTLAMVALSIASLARADGYANKPLATVTYLTVAAWSVAFVPAIATRDPIPGWMLATDVTVTSAAVAVLPWSLTDEAFATVAVPDFEPVAVSTAVTVALATASWRATIAGCLALAVAFALAQFASPDYADVASTSNIIGWQVVTAACCCLFIRRLRAVADAVDAATDQVIAARERVAARRSQAEERIRHFREQVRRHRALHDGPLRVLTAIAGQGPAGHPDPRVRRQAAISANVLRGTTPDDPGGTLTELSLALIEAGNDSAAQGLRVEYHFANLPDTLPPEVLQAFRLATGEALANVARHSGSSRVRLTALATPPDRPAPSPADPPSPPSLPPSSSPPSSPAFPASSLPASALPGRALPGPALPASSLPGAPASASSPGLPSSAAAPVSPAVPSLPASLPGPVSPADPRPAPTVTVAVVDQGKGFDPDTTPLGYGIRHSITERMREVGGAAGVDSHPGQGTRVDLRWPA</sequence>
<gene>
    <name evidence="7" type="ORF">CLV70_110120</name>
</gene>
<evidence type="ECO:0000256" key="4">
    <source>
        <dbReference type="SAM" id="Coils"/>
    </source>
</evidence>
<feature type="transmembrane region" description="Helical" evidence="6">
    <location>
        <begin position="46"/>
        <end position="66"/>
    </location>
</feature>
<evidence type="ECO:0000313" key="8">
    <source>
        <dbReference type="Proteomes" id="UP000239209"/>
    </source>
</evidence>
<feature type="transmembrane region" description="Helical" evidence="6">
    <location>
        <begin position="157"/>
        <end position="176"/>
    </location>
</feature>
<feature type="region of interest" description="Disordered" evidence="5">
    <location>
        <begin position="363"/>
        <end position="464"/>
    </location>
</feature>
<accession>A0A2T0S2J6</accession>
<evidence type="ECO:0000256" key="6">
    <source>
        <dbReference type="SAM" id="Phobius"/>
    </source>
</evidence>
<dbReference type="EMBL" id="PVZG01000010">
    <property type="protein sequence ID" value="PRY27533.1"/>
    <property type="molecule type" value="Genomic_DNA"/>
</dbReference>
<protein>
    <recommendedName>
        <fullName evidence="9">Signal transduction histidine kinase</fullName>
    </recommendedName>
</protein>
<dbReference type="GO" id="GO:0000160">
    <property type="term" value="P:phosphorelay signal transduction system"/>
    <property type="evidence" value="ECO:0007669"/>
    <property type="project" value="UniProtKB-KW"/>
</dbReference>
<organism evidence="7 8">
    <name type="scientific">Pseudosporangium ferrugineum</name>
    <dbReference type="NCBI Taxonomy" id="439699"/>
    <lineage>
        <taxon>Bacteria</taxon>
        <taxon>Bacillati</taxon>
        <taxon>Actinomycetota</taxon>
        <taxon>Actinomycetes</taxon>
        <taxon>Micromonosporales</taxon>
        <taxon>Micromonosporaceae</taxon>
        <taxon>Pseudosporangium</taxon>
    </lineage>
</organism>
<keyword evidence="6" id="KW-0812">Transmembrane</keyword>
<evidence type="ECO:0000256" key="5">
    <source>
        <dbReference type="SAM" id="MobiDB-lite"/>
    </source>
</evidence>
<dbReference type="SUPFAM" id="SSF55874">
    <property type="entry name" value="ATPase domain of HSP90 chaperone/DNA topoisomerase II/histidine kinase"/>
    <property type="match status" value="1"/>
</dbReference>
<keyword evidence="4" id="KW-0175">Coiled coil</keyword>
<feature type="compositionally biased region" description="Pro residues" evidence="5">
    <location>
        <begin position="367"/>
        <end position="393"/>
    </location>
</feature>
<comment type="caution">
    <text evidence="7">The sequence shown here is derived from an EMBL/GenBank/DDBJ whole genome shotgun (WGS) entry which is preliminary data.</text>
</comment>
<keyword evidence="6" id="KW-1133">Transmembrane helix</keyword>
<keyword evidence="1" id="KW-0808">Transferase</keyword>
<dbReference type="PANTHER" id="PTHR24421">
    <property type="entry name" value="NITRATE/NITRITE SENSOR PROTEIN NARX-RELATED"/>
    <property type="match status" value="1"/>
</dbReference>
<feature type="region of interest" description="Disordered" evidence="5">
    <location>
        <begin position="501"/>
        <end position="521"/>
    </location>
</feature>
<dbReference type="InterPro" id="IPR036890">
    <property type="entry name" value="HATPase_C_sf"/>
</dbReference>
<evidence type="ECO:0008006" key="9">
    <source>
        <dbReference type="Google" id="ProtNLM"/>
    </source>
</evidence>
<evidence type="ECO:0000256" key="1">
    <source>
        <dbReference type="ARBA" id="ARBA00022679"/>
    </source>
</evidence>
<dbReference type="Proteomes" id="UP000239209">
    <property type="component" value="Unassembled WGS sequence"/>
</dbReference>
<evidence type="ECO:0000313" key="7">
    <source>
        <dbReference type="EMBL" id="PRY27533.1"/>
    </source>
</evidence>
<reference evidence="7 8" key="1">
    <citation type="submission" date="2018-03" db="EMBL/GenBank/DDBJ databases">
        <title>Genomic Encyclopedia of Archaeal and Bacterial Type Strains, Phase II (KMG-II): from individual species to whole genera.</title>
        <authorList>
            <person name="Goeker M."/>
        </authorList>
    </citation>
    <scope>NUCLEOTIDE SEQUENCE [LARGE SCALE GENOMIC DNA]</scope>
    <source>
        <strain evidence="7 8">DSM 45348</strain>
    </source>
</reference>